<evidence type="ECO:0000313" key="2">
    <source>
        <dbReference type="Proteomes" id="UP000018861"/>
    </source>
</evidence>
<sequence>MEKRTFYLIADIIHKNRTWIKVIDTERLIEMRIPQDGVLKTLFYKAITLQSYREHYSFIKSRTWNISEYDLNQGVAALCRKDPSASVRVKRNALTLRDVEYIIEKASFGIIKLELDDYEY</sequence>
<accession>W4P3T7</accession>
<dbReference type="Proteomes" id="UP000018861">
    <property type="component" value="Unassembled WGS sequence"/>
</dbReference>
<name>W4P3T7_9BACE</name>
<reference evidence="1 2" key="1">
    <citation type="journal article" date="2014" name="Genome Announc.">
        <title>Draft Genome Sequences of Three Strains of Bacteroides pyogenes Isolated from a Cat and Swine.</title>
        <authorList>
            <person name="Sakamoto M."/>
            <person name="Oshima K."/>
            <person name="Suda W."/>
            <person name="Kitamura K."/>
            <person name="Iida T."/>
            <person name="Hattori M."/>
            <person name="Ohkuma M."/>
        </authorList>
    </citation>
    <scope>NUCLEOTIDE SEQUENCE [LARGE SCALE GENOMIC DNA]</scope>
    <source>
        <strain evidence="1 2">JCM 6292</strain>
    </source>
</reference>
<gene>
    <name evidence="1" type="ORF">JCM6292_517</name>
</gene>
<protein>
    <submittedName>
        <fullName evidence="1">Uncharacterized protein</fullName>
    </submittedName>
</protein>
<proteinExistence type="predicted"/>
<dbReference type="EMBL" id="BAIQ01000003">
    <property type="protein sequence ID" value="GAE14390.1"/>
    <property type="molecule type" value="Genomic_DNA"/>
</dbReference>
<dbReference type="AlphaFoldDB" id="W4P3T7"/>
<evidence type="ECO:0000313" key="1">
    <source>
        <dbReference type="EMBL" id="GAE14390.1"/>
    </source>
</evidence>
<organism evidence="1 2">
    <name type="scientific">Bacteroides pyogenes JCM 6292</name>
    <dbReference type="NCBI Taxonomy" id="1235809"/>
    <lineage>
        <taxon>Bacteria</taxon>
        <taxon>Pseudomonadati</taxon>
        <taxon>Bacteroidota</taxon>
        <taxon>Bacteroidia</taxon>
        <taxon>Bacteroidales</taxon>
        <taxon>Bacteroidaceae</taxon>
        <taxon>Bacteroides</taxon>
    </lineage>
</organism>
<comment type="caution">
    <text evidence="1">The sequence shown here is derived from an EMBL/GenBank/DDBJ whole genome shotgun (WGS) entry which is preliminary data.</text>
</comment>